<protein>
    <submittedName>
        <fullName evidence="1">Uncharacterized protein</fullName>
    </submittedName>
</protein>
<dbReference type="Proteomes" id="UP000307173">
    <property type="component" value="Unassembled WGS sequence"/>
</dbReference>
<evidence type="ECO:0000313" key="2">
    <source>
        <dbReference type="Proteomes" id="UP000307173"/>
    </source>
</evidence>
<dbReference type="OrthoDB" id="10535528at2759"/>
<sequence length="256" mass="28492">MDRLQLLHVEQSDVVLITELLKYLPKSLEVLEVILTKPVKGKSSGNTATDMLSLVPSSSGHTSVDITALADTNITVTELGKHKTALRMITIVNESRWNRKKVFQSFGASMSVVKHDNGEWQRTWPKMKSGSTSVLFQLGTALGALLARSADTLQNVGIFGIDALWVIKEAVLNDVRYNKLRVVKVGGESLARSPLWIKYFQGERREFAYGIYMSPLVVVFSPMFNDRCKVIACSNRSNAVFVSGTGVDFLRKYTFI</sequence>
<gene>
    <name evidence="1" type="ORF">CANINC_001349</name>
</gene>
<reference evidence="1 2" key="1">
    <citation type="journal article" date="2019" name="Front. Genet.">
        <title>Whole-Genome Sequencing of the Opportunistic Yeast Pathogen Candida inconspicua Uncovers Its Hybrid Origin.</title>
        <authorList>
            <person name="Mixao V."/>
            <person name="Hansen A.P."/>
            <person name="Saus E."/>
            <person name="Boekhout T."/>
            <person name="Lass-Florl C."/>
            <person name="Gabaldon T."/>
        </authorList>
    </citation>
    <scope>NUCLEOTIDE SEQUENCE [LARGE SCALE GENOMIC DNA]</scope>
    <source>
        <strain evidence="1 2">CBS 180</strain>
    </source>
</reference>
<accession>A0A4T0X4A2</accession>
<evidence type="ECO:0000313" key="1">
    <source>
        <dbReference type="EMBL" id="TID30063.1"/>
    </source>
</evidence>
<keyword evidence="2" id="KW-1185">Reference proteome</keyword>
<dbReference type="AlphaFoldDB" id="A0A4T0X4A2"/>
<proteinExistence type="predicted"/>
<dbReference type="EMBL" id="SELW01000208">
    <property type="protein sequence ID" value="TID30063.1"/>
    <property type="molecule type" value="Genomic_DNA"/>
</dbReference>
<organism evidence="1 2">
    <name type="scientific">Pichia inconspicua</name>
    <dbReference type="NCBI Taxonomy" id="52247"/>
    <lineage>
        <taxon>Eukaryota</taxon>
        <taxon>Fungi</taxon>
        <taxon>Dikarya</taxon>
        <taxon>Ascomycota</taxon>
        <taxon>Saccharomycotina</taxon>
        <taxon>Pichiomycetes</taxon>
        <taxon>Pichiales</taxon>
        <taxon>Pichiaceae</taxon>
        <taxon>Pichia</taxon>
    </lineage>
</organism>
<comment type="caution">
    <text evidence="1">The sequence shown here is derived from an EMBL/GenBank/DDBJ whole genome shotgun (WGS) entry which is preliminary data.</text>
</comment>
<name>A0A4T0X4A2_9ASCO</name>